<dbReference type="NCBIfam" id="TIGR00051">
    <property type="entry name" value="YbgC/FadM family acyl-CoA thioesterase"/>
    <property type="match status" value="1"/>
</dbReference>
<dbReference type="AlphaFoldDB" id="A0A381X865"/>
<accession>A0A381X865</accession>
<comment type="similarity">
    <text evidence="1">Belongs to the 4-hydroxybenzoyl-CoA thioesterase family.</text>
</comment>
<sequence>MLPVRVYYEETDAAGIVYYANYLKFAERARTELLREIGVAHESIKKKWGVEFVVRNCNAKYIAPAFLDDILEVRTTCTKIKGA</sequence>
<feature type="non-terminal residue" evidence="4">
    <location>
        <position position="83"/>
    </location>
</feature>
<evidence type="ECO:0000256" key="1">
    <source>
        <dbReference type="ARBA" id="ARBA00005953"/>
    </source>
</evidence>
<dbReference type="InterPro" id="IPR006684">
    <property type="entry name" value="YbgC/YbaW"/>
</dbReference>
<dbReference type="InterPro" id="IPR050563">
    <property type="entry name" value="4-hydroxybenzoyl-CoA_TE"/>
</dbReference>
<dbReference type="InterPro" id="IPR006683">
    <property type="entry name" value="Thioestr_dom"/>
</dbReference>
<protein>
    <recommendedName>
        <fullName evidence="3">Thioesterase domain-containing protein</fullName>
    </recommendedName>
</protein>
<evidence type="ECO:0000259" key="3">
    <source>
        <dbReference type="Pfam" id="PF03061"/>
    </source>
</evidence>
<name>A0A381X865_9ZZZZ</name>
<dbReference type="GO" id="GO:0047617">
    <property type="term" value="F:fatty acyl-CoA hydrolase activity"/>
    <property type="evidence" value="ECO:0007669"/>
    <property type="project" value="TreeGrafter"/>
</dbReference>
<dbReference type="PANTHER" id="PTHR31793">
    <property type="entry name" value="4-HYDROXYBENZOYL-COA THIOESTERASE FAMILY MEMBER"/>
    <property type="match status" value="1"/>
</dbReference>
<dbReference type="Pfam" id="PF03061">
    <property type="entry name" value="4HBT"/>
    <property type="match status" value="1"/>
</dbReference>
<proteinExistence type="inferred from homology"/>
<reference evidence="4" key="1">
    <citation type="submission" date="2018-05" db="EMBL/GenBank/DDBJ databases">
        <authorList>
            <person name="Lanie J.A."/>
            <person name="Ng W.-L."/>
            <person name="Kazmierczak K.M."/>
            <person name="Andrzejewski T.M."/>
            <person name="Davidsen T.M."/>
            <person name="Wayne K.J."/>
            <person name="Tettelin H."/>
            <person name="Glass J.I."/>
            <person name="Rusch D."/>
            <person name="Podicherti R."/>
            <person name="Tsui H.-C.T."/>
            <person name="Winkler M.E."/>
        </authorList>
    </citation>
    <scope>NUCLEOTIDE SEQUENCE</scope>
</reference>
<evidence type="ECO:0000313" key="4">
    <source>
        <dbReference type="EMBL" id="SVA60413.1"/>
    </source>
</evidence>
<dbReference type="PANTHER" id="PTHR31793:SF37">
    <property type="entry name" value="ACYL-COA THIOESTER HYDROLASE YBGC"/>
    <property type="match status" value="1"/>
</dbReference>
<evidence type="ECO:0000256" key="2">
    <source>
        <dbReference type="ARBA" id="ARBA00022801"/>
    </source>
</evidence>
<dbReference type="SUPFAM" id="SSF54637">
    <property type="entry name" value="Thioesterase/thiol ester dehydrase-isomerase"/>
    <property type="match status" value="1"/>
</dbReference>
<feature type="domain" description="Thioesterase" evidence="3">
    <location>
        <begin position="15"/>
        <end position="81"/>
    </location>
</feature>
<organism evidence="4">
    <name type="scientific">marine metagenome</name>
    <dbReference type="NCBI Taxonomy" id="408172"/>
    <lineage>
        <taxon>unclassified sequences</taxon>
        <taxon>metagenomes</taxon>
        <taxon>ecological metagenomes</taxon>
    </lineage>
</organism>
<dbReference type="Gene3D" id="3.10.129.10">
    <property type="entry name" value="Hotdog Thioesterase"/>
    <property type="match status" value="1"/>
</dbReference>
<keyword evidence="2" id="KW-0378">Hydrolase</keyword>
<dbReference type="CDD" id="cd00586">
    <property type="entry name" value="4HBT"/>
    <property type="match status" value="1"/>
</dbReference>
<dbReference type="InterPro" id="IPR029069">
    <property type="entry name" value="HotDog_dom_sf"/>
</dbReference>
<gene>
    <name evidence="4" type="ORF">METZ01_LOCUS113267</name>
</gene>
<dbReference type="EMBL" id="UINC01014106">
    <property type="protein sequence ID" value="SVA60413.1"/>
    <property type="molecule type" value="Genomic_DNA"/>
</dbReference>